<reference evidence="1" key="1">
    <citation type="submission" date="2020-12" db="EMBL/GenBank/DDBJ databases">
        <title>Oil enriched cultivation method for isolating marine PHA-producing bacteria.</title>
        <authorList>
            <person name="Zheng W."/>
            <person name="Yu S."/>
            <person name="Huang Y."/>
        </authorList>
    </citation>
    <scope>NUCLEOTIDE SEQUENCE</scope>
    <source>
        <strain evidence="1">SY-2-3</strain>
    </source>
</reference>
<gene>
    <name evidence="1" type="ORF">JF547_15225</name>
</gene>
<dbReference type="RefSeq" id="WP_206927915.1">
    <property type="nucleotide sequence ID" value="NZ_JAEKJW010000003.1"/>
</dbReference>
<proteinExistence type="predicted"/>
<sequence length="418" mass="49010">MVNESICEIDAETEDALTKLIMDCPELSELEAILSRFNIFHVLKAARHEIRHSNMLAWLMTPSENHSLSDTFIRRWLMQVVYEAEHNLEVLSDLPSPIEIDALEIEFVEVARETNNIDLLIVIHPKNRDEWVICIENKVNATQRKNQLNDYRSYVEKRYTSAEHLLFIFLTKNDEEPEDRKFISSKYTVIEKVLKSCLEEKTDIIGPEPKFLIQQYLELLSEDFMDDNRASYLARQIYKSHKKAIDFILKNIDDPRSEASRIMEDVLATNQEELGIVLAPNHKGLVRFLPKAWDIPENSGGTAWGTNSRYLLCEVTFWTKNAELHITIGRAPDSWADKVWDRASMPPFKQEWKKRPTSFIKPYKSRSSFRVENLLDEEEEDIKSKFLAWISKELKRDKFLEAVEELKNMLNELDVEQR</sequence>
<accession>A0A8I1M9E4</accession>
<dbReference type="InterPro" id="IPR029470">
    <property type="entry name" value="PDDEXK_4"/>
</dbReference>
<dbReference type="EMBL" id="JAEKJW010000003">
    <property type="protein sequence ID" value="MBN8197818.1"/>
    <property type="molecule type" value="Genomic_DNA"/>
</dbReference>
<dbReference type="Pfam" id="PF14281">
    <property type="entry name" value="PDDEXK_4"/>
    <property type="match status" value="1"/>
</dbReference>
<dbReference type="AlphaFoldDB" id="A0A8I1M9E4"/>
<organism evidence="1 2">
    <name type="scientific">Thalassospira povalilytica</name>
    <dbReference type="NCBI Taxonomy" id="732237"/>
    <lineage>
        <taxon>Bacteria</taxon>
        <taxon>Pseudomonadati</taxon>
        <taxon>Pseudomonadota</taxon>
        <taxon>Alphaproteobacteria</taxon>
        <taxon>Rhodospirillales</taxon>
        <taxon>Thalassospiraceae</taxon>
        <taxon>Thalassospira</taxon>
    </lineage>
</organism>
<dbReference type="Proteomes" id="UP000664405">
    <property type="component" value="Unassembled WGS sequence"/>
</dbReference>
<evidence type="ECO:0000313" key="2">
    <source>
        <dbReference type="Proteomes" id="UP000664405"/>
    </source>
</evidence>
<name>A0A8I1M9E4_9PROT</name>
<evidence type="ECO:0000313" key="1">
    <source>
        <dbReference type="EMBL" id="MBN8197818.1"/>
    </source>
</evidence>
<protein>
    <submittedName>
        <fullName evidence="1">PD-(D/E)XK nuclease family protein</fullName>
    </submittedName>
</protein>
<comment type="caution">
    <text evidence="1">The sequence shown here is derived from an EMBL/GenBank/DDBJ whole genome shotgun (WGS) entry which is preliminary data.</text>
</comment>